<feature type="signal peptide" evidence="1">
    <location>
        <begin position="1"/>
        <end position="21"/>
    </location>
</feature>
<comment type="caution">
    <text evidence="2">The sequence shown here is derived from an EMBL/GenBank/DDBJ whole genome shotgun (WGS) entry which is preliminary data.</text>
</comment>
<gene>
    <name evidence="2" type="ORF">EV44_g0600</name>
</gene>
<keyword evidence="1" id="KW-0732">Signal</keyword>
<evidence type="ECO:0000256" key="1">
    <source>
        <dbReference type="SAM" id="SignalP"/>
    </source>
</evidence>
<dbReference type="Proteomes" id="UP000030854">
    <property type="component" value="Unassembled WGS sequence"/>
</dbReference>
<feature type="chain" id="PRO_5002080389" evidence="1">
    <location>
        <begin position="22"/>
        <end position="188"/>
    </location>
</feature>
<reference evidence="2 3" key="1">
    <citation type="journal article" date="2014" name="BMC Genomics">
        <title>Adaptive genomic structural variation in the grape powdery mildew pathogen, Erysiphe necator.</title>
        <authorList>
            <person name="Jones L."/>
            <person name="Riaz S."/>
            <person name="Morales-Cruz A."/>
            <person name="Amrine K.C."/>
            <person name="McGuire B."/>
            <person name="Gubler W.D."/>
            <person name="Walker M.A."/>
            <person name="Cantu D."/>
        </authorList>
    </citation>
    <scope>NUCLEOTIDE SEQUENCE [LARGE SCALE GENOMIC DNA]</scope>
    <source>
        <strain evidence="3">c</strain>
    </source>
</reference>
<accession>A0A0B1NZP9</accession>
<dbReference type="HOGENOM" id="CLU_1455421_0_0_1"/>
<name>A0A0B1NZP9_UNCNE</name>
<protein>
    <submittedName>
        <fullName evidence="2">Uncharacterized protein</fullName>
    </submittedName>
</protein>
<organism evidence="2 3">
    <name type="scientific">Uncinula necator</name>
    <name type="common">Grape powdery mildew</name>
    <dbReference type="NCBI Taxonomy" id="52586"/>
    <lineage>
        <taxon>Eukaryota</taxon>
        <taxon>Fungi</taxon>
        <taxon>Dikarya</taxon>
        <taxon>Ascomycota</taxon>
        <taxon>Pezizomycotina</taxon>
        <taxon>Leotiomycetes</taxon>
        <taxon>Erysiphales</taxon>
        <taxon>Erysiphaceae</taxon>
        <taxon>Erysiphe</taxon>
    </lineage>
</organism>
<proteinExistence type="predicted"/>
<dbReference type="SMR" id="A0A0B1NZP9"/>
<dbReference type="AlphaFoldDB" id="A0A0B1NZP9"/>
<dbReference type="EMBL" id="JNVN01002873">
    <property type="protein sequence ID" value="KHJ31458.1"/>
    <property type="molecule type" value="Genomic_DNA"/>
</dbReference>
<dbReference type="Gene3D" id="3.10.450.30">
    <property type="entry name" value="Microbial ribonucleases"/>
    <property type="match status" value="1"/>
</dbReference>
<keyword evidence="3" id="KW-1185">Reference proteome</keyword>
<evidence type="ECO:0000313" key="2">
    <source>
        <dbReference type="EMBL" id="KHJ31458.1"/>
    </source>
</evidence>
<evidence type="ECO:0000313" key="3">
    <source>
        <dbReference type="Proteomes" id="UP000030854"/>
    </source>
</evidence>
<sequence length="188" mass="21452">MHIFNLSIMISLAILLAFVRADLPDEAKPGDAFGPTNYGYKCAEKVYKKYEIYSAAKRLCDVMKKRPLVEYEKTFEVNLYRQPWTELYDYKLFPLPGPPHIMQPILKDGSIYPIDLLPHLRVNKNSNGHWVRIDPGPDRLVINTQCDIIGAFSDYEYNFDTKGGRIEACTLIRSCDDAFGSPSVETPP</sequence>